<comment type="similarity">
    <text evidence="3 10">Belongs to the alpha-IPM synthase/homocitrate synthase family. LeuA type 2 subfamily.</text>
</comment>
<dbReference type="SMART" id="SM00917">
    <property type="entry name" value="LeuA_dimer"/>
    <property type="match status" value="1"/>
</dbReference>
<evidence type="ECO:0000256" key="4">
    <source>
        <dbReference type="ARBA" id="ARBA00012973"/>
    </source>
</evidence>
<dbReference type="SUPFAM" id="SSF89000">
    <property type="entry name" value="post-HMGL domain-like"/>
    <property type="match status" value="1"/>
</dbReference>
<dbReference type="Gene3D" id="3.20.20.70">
    <property type="entry name" value="Aldolase class I"/>
    <property type="match status" value="1"/>
</dbReference>
<dbReference type="PROSITE" id="PS50991">
    <property type="entry name" value="PYR_CT"/>
    <property type="match status" value="1"/>
</dbReference>
<comment type="pathway">
    <text evidence="2 10">Amino-acid biosynthesis; L-leucine biosynthesis; L-leucine from 3-methyl-2-oxobutanoate: step 1/4.</text>
</comment>
<feature type="region of interest" description="Regulatory domain" evidence="10">
    <location>
        <begin position="435"/>
        <end position="580"/>
    </location>
</feature>
<evidence type="ECO:0000256" key="9">
    <source>
        <dbReference type="ARBA" id="ARBA00023304"/>
    </source>
</evidence>
<evidence type="ECO:0000259" key="11">
    <source>
        <dbReference type="PROSITE" id="PS50991"/>
    </source>
</evidence>
<dbReference type="InterPro" id="IPR039371">
    <property type="entry name" value="LeuA_N_DRE-TIM"/>
</dbReference>
<dbReference type="PROSITE" id="PS00815">
    <property type="entry name" value="AIPM_HOMOCIT_SYNTH_1"/>
    <property type="match status" value="1"/>
</dbReference>
<keyword evidence="13" id="KW-1185">Reference proteome</keyword>
<gene>
    <name evidence="10 12" type="primary">leuA</name>
    <name evidence="12" type="ORF">C6568_01315</name>
</gene>
<evidence type="ECO:0000256" key="3">
    <source>
        <dbReference type="ARBA" id="ARBA00009767"/>
    </source>
</evidence>
<protein>
    <recommendedName>
        <fullName evidence="4 10">2-isopropylmalate synthase</fullName>
        <ecNumber evidence="4 10">2.3.3.13</ecNumber>
    </recommendedName>
    <alternativeName>
        <fullName evidence="10">Alpha-IPM synthase</fullName>
    </alternativeName>
    <alternativeName>
        <fullName evidence="10">Alpha-isopropylmalate synthase</fullName>
    </alternativeName>
</protein>
<dbReference type="Pfam" id="PF00682">
    <property type="entry name" value="HMGL-like"/>
    <property type="match status" value="1"/>
</dbReference>
<evidence type="ECO:0000313" key="13">
    <source>
        <dbReference type="Proteomes" id="UP000237925"/>
    </source>
</evidence>
<dbReference type="GO" id="GO:0009098">
    <property type="term" value="P:L-leucine biosynthetic process"/>
    <property type="evidence" value="ECO:0007669"/>
    <property type="project" value="UniProtKB-UniRule"/>
</dbReference>
<feature type="domain" description="Pyruvate carboxyltransferase" evidence="11">
    <location>
        <begin position="31"/>
        <end position="303"/>
    </location>
</feature>
<dbReference type="GO" id="GO:0003852">
    <property type="term" value="F:2-isopropylmalate synthase activity"/>
    <property type="evidence" value="ECO:0007669"/>
    <property type="project" value="UniProtKB-UniRule"/>
</dbReference>
<evidence type="ECO:0000256" key="6">
    <source>
        <dbReference type="ARBA" id="ARBA00022605"/>
    </source>
</evidence>
<comment type="catalytic activity">
    <reaction evidence="1 10">
        <text>3-methyl-2-oxobutanoate + acetyl-CoA + H2O = (2S)-2-isopropylmalate + CoA + H(+)</text>
        <dbReference type="Rhea" id="RHEA:21524"/>
        <dbReference type="ChEBI" id="CHEBI:1178"/>
        <dbReference type="ChEBI" id="CHEBI:11851"/>
        <dbReference type="ChEBI" id="CHEBI:15377"/>
        <dbReference type="ChEBI" id="CHEBI:15378"/>
        <dbReference type="ChEBI" id="CHEBI:57287"/>
        <dbReference type="ChEBI" id="CHEBI:57288"/>
        <dbReference type="EC" id="2.3.3.13"/>
    </reaction>
</comment>
<dbReference type="InterPro" id="IPR000891">
    <property type="entry name" value="PYR_CT"/>
</dbReference>
<dbReference type="GO" id="GO:0003985">
    <property type="term" value="F:acetyl-CoA C-acetyltransferase activity"/>
    <property type="evidence" value="ECO:0007669"/>
    <property type="project" value="UniProtKB-UniRule"/>
</dbReference>
<accession>A0A2R3Q8E1</accession>
<evidence type="ECO:0000256" key="8">
    <source>
        <dbReference type="ARBA" id="ARBA00022723"/>
    </source>
</evidence>
<keyword evidence="9 10" id="KW-0100">Branched-chain amino acid biosynthesis</keyword>
<dbReference type="Pfam" id="PF08502">
    <property type="entry name" value="LeuA_dimer"/>
    <property type="match status" value="1"/>
</dbReference>
<sequence>MLKNPASKYRAFPPIALTDRAWPDVQITRAPIWLSTDLRDGNQALIEPMDLERKLRMFELLVRIGFKEIEVGFPAASQVEWDFVRKLIEENRVPEDVTIQVMTPAREELIERTVQSLAGARRAIVHVYNAVAPVWREVVFGMSVPEVMELVDKHVRQVRALTDARPETQWVLQYSPETFSLAELDVSLQACETAIAAWGPGRPIILNLPTTVEAATPNIFADQIEWMARRFADRPEVVLSVHPHNDRGTGTAAAELALMAGAHRVEGCLFGNGERTGNLDIVNVALNLYVQGVAPGLDFSDIDAIRAEVEHCNQLPVPARHPYAGDLVYTSFSGSHQDAIKKAFAARSEGDAWAIPYLPIDPKDLGRSYEAVIRVNSQSGKGGISYLLESGYGVQLPRRLQIEFSQVVQRAMDVAGKELAAADLWRLLCDEYGLERAPDVQQRHIATRPGAHGAAQTELRGSICWQGSERALNGQGNGPIDAFVNALGAATGHTIRVVDYQEHAIGGTGSVGGDARAAAYVELRVDQGQQIFGMGMDHDILSAALRAVTSGVLRAIRGQAKEAPSLQEHADPREEAVPVA</sequence>
<proteinExistence type="inferred from homology"/>
<dbReference type="SUPFAM" id="SSF51569">
    <property type="entry name" value="Aldolase"/>
    <property type="match status" value="1"/>
</dbReference>
<comment type="subunit">
    <text evidence="10">Homodimer.</text>
</comment>
<evidence type="ECO:0000256" key="2">
    <source>
        <dbReference type="ARBA" id="ARBA00004689"/>
    </source>
</evidence>
<keyword evidence="10" id="KW-0460">Magnesium</keyword>
<feature type="binding site" evidence="10">
    <location>
        <position position="40"/>
    </location>
    <ligand>
        <name>Mg(2+)</name>
        <dbReference type="ChEBI" id="CHEBI:18420"/>
    </ligand>
</feature>
<dbReference type="Gene3D" id="3.30.160.270">
    <property type="match status" value="1"/>
</dbReference>
<dbReference type="OrthoDB" id="9803573at2"/>
<evidence type="ECO:0000313" key="12">
    <source>
        <dbReference type="EMBL" id="AVO48048.1"/>
    </source>
</evidence>
<dbReference type="PROSITE" id="PS00816">
    <property type="entry name" value="AIPM_HOMOCIT_SYNTH_2"/>
    <property type="match status" value="1"/>
</dbReference>
<name>A0A2R3Q8E1_9BURK</name>
<dbReference type="Pfam" id="PF22615">
    <property type="entry name" value="IPMS_D2"/>
    <property type="match status" value="1"/>
</dbReference>
<comment type="subcellular location">
    <subcellularLocation>
        <location evidence="10">Cytoplasm</location>
    </subcellularLocation>
</comment>
<dbReference type="InterPro" id="IPR013785">
    <property type="entry name" value="Aldolase_TIM"/>
</dbReference>
<organism evidence="12 13">
    <name type="scientific">Melaminivora suipulveris</name>
    <dbReference type="NCBI Taxonomy" id="2109913"/>
    <lineage>
        <taxon>Bacteria</taxon>
        <taxon>Pseudomonadati</taxon>
        <taxon>Pseudomonadota</taxon>
        <taxon>Betaproteobacteria</taxon>
        <taxon>Burkholderiales</taxon>
        <taxon>Comamonadaceae</taxon>
        <taxon>Melaminivora</taxon>
    </lineage>
</organism>
<dbReference type="InterPro" id="IPR013709">
    <property type="entry name" value="2-isopropylmalate_synth_dimer"/>
</dbReference>
<keyword evidence="7 10" id="KW-0808">Transferase</keyword>
<dbReference type="InterPro" id="IPR036230">
    <property type="entry name" value="LeuA_allosteric_dom_sf"/>
</dbReference>
<dbReference type="SUPFAM" id="SSF110921">
    <property type="entry name" value="2-isopropylmalate synthase LeuA, allosteric (dimerisation) domain"/>
    <property type="match status" value="1"/>
</dbReference>
<dbReference type="InterPro" id="IPR054692">
    <property type="entry name" value="LeuA-like_post-cat"/>
</dbReference>
<dbReference type="KEGG" id="mela:C6568_01315"/>
<keyword evidence="6 10" id="KW-0028">Amino-acid biosynthesis</keyword>
<dbReference type="RefSeq" id="WP_106682531.1">
    <property type="nucleotide sequence ID" value="NZ_CP027667.1"/>
</dbReference>
<dbReference type="PANTHER" id="PTHR46911:SF1">
    <property type="entry name" value="2-ISOPROPYLMALATE SYNTHASE"/>
    <property type="match status" value="1"/>
</dbReference>
<feature type="binding site" evidence="10">
    <location>
        <position position="244"/>
    </location>
    <ligand>
        <name>Mg(2+)</name>
        <dbReference type="ChEBI" id="CHEBI:18420"/>
    </ligand>
</feature>
<dbReference type="InterPro" id="IPR002034">
    <property type="entry name" value="AIPM/Hcit_synth_CS"/>
</dbReference>
<comment type="cofactor">
    <cofactor evidence="10">
        <name>Mg(2+)</name>
        <dbReference type="ChEBI" id="CHEBI:18420"/>
    </cofactor>
</comment>
<dbReference type="CDD" id="cd07942">
    <property type="entry name" value="DRE_TIM_LeuA"/>
    <property type="match status" value="1"/>
</dbReference>
<dbReference type="EMBL" id="CP027667">
    <property type="protein sequence ID" value="AVO48048.1"/>
    <property type="molecule type" value="Genomic_DNA"/>
</dbReference>
<evidence type="ECO:0000256" key="5">
    <source>
        <dbReference type="ARBA" id="ARBA00022430"/>
    </source>
</evidence>
<reference evidence="12 13" key="1">
    <citation type="submission" date="2018-03" db="EMBL/GenBank/DDBJ databases">
        <title>Genome sequencing of Melaminivora sp.</title>
        <authorList>
            <person name="Kim S.-J."/>
            <person name="Heo J."/>
            <person name="Ahn J.-H."/>
            <person name="Kwon S.-W."/>
        </authorList>
    </citation>
    <scope>NUCLEOTIDE SEQUENCE [LARGE SCALE GENOMIC DNA]</scope>
    <source>
        <strain evidence="12 13">SC2-9</strain>
    </source>
</reference>
<keyword evidence="10" id="KW-0963">Cytoplasm</keyword>
<dbReference type="NCBIfam" id="NF002991">
    <property type="entry name" value="PRK03739.1"/>
    <property type="match status" value="1"/>
</dbReference>
<dbReference type="PANTHER" id="PTHR46911">
    <property type="match status" value="1"/>
</dbReference>
<feature type="binding site" evidence="10">
    <location>
        <position position="278"/>
    </location>
    <ligand>
        <name>Mg(2+)</name>
        <dbReference type="ChEBI" id="CHEBI:18420"/>
    </ligand>
</feature>
<dbReference type="NCBIfam" id="TIGR00970">
    <property type="entry name" value="leuA_yeast"/>
    <property type="match status" value="1"/>
</dbReference>
<dbReference type="Proteomes" id="UP000237925">
    <property type="component" value="Chromosome"/>
</dbReference>
<comment type="function">
    <text evidence="10">Catalyzes the condensation of the acetyl group of acetyl-CoA with 3-methyl-2-oxobutanoate (2-ketoisovalerate) to form 3-carboxy-3-hydroxy-4-methylpentanoate (2-isopropylmalate).</text>
</comment>
<dbReference type="GO" id="GO:0005737">
    <property type="term" value="C:cytoplasm"/>
    <property type="evidence" value="ECO:0007669"/>
    <property type="project" value="UniProtKB-SubCell"/>
</dbReference>
<dbReference type="AlphaFoldDB" id="A0A2R3Q8E1"/>
<feature type="binding site" evidence="10">
    <location>
        <position position="242"/>
    </location>
    <ligand>
        <name>Mg(2+)</name>
        <dbReference type="ChEBI" id="CHEBI:18420"/>
    </ligand>
</feature>
<evidence type="ECO:0000256" key="10">
    <source>
        <dbReference type="HAMAP-Rule" id="MF_00572"/>
    </source>
</evidence>
<keyword evidence="8 10" id="KW-0479">Metal-binding</keyword>
<evidence type="ECO:0000256" key="1">
    <source>
        <dbReference type="ARBA" id="ARBA00000064"/>
    </source>
</evidence>
<dbReference type="InterPro" id="IPR005668">
    <property type="entry name" value="IPM_Synthase"/>
</dbReference>
<dbReference type="EC" id="2.3.3.13" evidence="4 10"/>
<dbReference type="GO" id="GO:0000287">
    <property type="term" value="F:magnesium ion binding"/>
    <property type="evidence" value="ECO:0007669"/>
    <property type="project" value="UniProtKB-UniRule"/>
</dbReference>
<evidence type="ECO:0000256" key="7">
    <source>
        <dbReference type="ARBA" id="ARBA00022679"/>
    </source>
</evidence>
<dbReference type="UniPathway" id="UPA00048">
    <property type="reaction ID" value="UER00070"/>
</dbReference>
<dbReference type="HAMAP" id="MF_00572">
    <property type="entry name" value="LeuA_type2"/>
    <property type="match status" value="1"/>
</dbReference>
<keyword evidence="5 10" id="KW-0432">Leucine biosynthesis</keyword>